<sequence length="170" mass="19627">MYNHKRSYPVLPKYPGTLNDSLCNSSSTEAGVRVAIIGHGPILKVGGTYYHWTWVTRPHRYFTSRRGEIPFTYSAAPHPSTRGDCPRERTNYKQTNRGYNRQRCIPDQICSELHKISISGCAVHSVENKKVCFTLLWEKRNHNRHAKQQRRNNDEINSLSIKLSLSKKKS</sequence>
<proteinExistence type="predicted"/>
<comment type="caution">
    <text evidence="4">The sequence shown here is derived from an EMBL/GenBank/DDBJ whole genome shotgun (WGS) entry which is preliminary data.</text>
</comment>
<dbReference type="EMBL" id="BGPR01123264">
    <property type="protein sequence ID" value="GBN26438.1"/>
    <property type="molecule type" value="Genomic_DNA"/>
</dbReference>
<organism evidence="4 5">
    <name type="scientific">Araneus ventricosus</name>
    <name type="common">Orbweaver spider</name>
    <name type="synonym">Epeira ventricosa</name>
    <dbReference type="NCBI Taxonomy" id="182803"/>
    <lineage>
        <taxon>Eukaryota</taxon>
        <taxon>Metazoa</taxon>
        <taxon>Ecdysozoa</taxon>
        <taxon>Arthropoda</taxon>
        <taxon>Chelicerata</taxon>
        <taxon>Arachnida</taxon>
        <taxon>Araneae</taxon>
        <taxon>Araneomorphae</taxon>
        <taxon>Entelegynae</taxon>
        <taxon>Araneoidea</taxon>
        <taxon>Araneidae</taxon>
        <taxon>Araneus</taxon>
    </lineage>
</organism>
<dbReference type="EMBL" id="BGPR01123261">
    <property type="protein sequence ID" value="GBN26428.1"/>
    <property type="molecule type" value="Genomic_DNA"/>
</dbReference>
<reference evidence="4 5" key="1">
    <citation type="journal article" date="2019" name="Sci. Rep.">
        <title>Orb-weaving spider Araneus ventricosus genome elucidates the spidroin gene catalogue.</title>
        <authorList>
            <person name="Kono N."/>
            <person name="Nakamura H."/>
            <person name="Ohtoshi R."/>
            <person name="Moran D.A.P."/>
            <person name="Shinohara A."/>
            <person name="Yoshida Y."/>
            <person name="Fujiwara M."/>
            <person name="Mori M."/>
            <person name="Tomita M."/>
            <person name="Arakawa K."/>
        </authorList>
    </citation>
    <scope>NUCLEOTIDE SEQUENCE [LARGE SCALE GENOMIC DNA]</scope>
</reference>
<gene>
    <name evidence="2" type="ORF">AVEN_244271_1</name>
    <name evidence="3" type="ORF">AVEN_260445_1</name>
    <name evidence="4" type="ORF">AVEN_267755_1</name>
    <name evidence="1" type="ORF">AVEN_8350_1</name>
</gene>
<keyword evidence="5" id="KW-1185">Reference proteome</keyword>
<dbReference type="EMBL" id="BGPR01123266">
    <property type="protein sequence ID" value="GBN26444.1"/>
    <property type="molecule type" value="Genomic_DNA"/>
</dbReference>
<evidence type="ECO:0000313" key="3">
    <source>
        <dbReference type="EMBL" id="GBN26438.1"/>
    </source>
</evidence>
<accession>A0A4Y2MJ41</accession>
<dbReference type="Proteomes" id="UP000499080">
    <property type="component" value="Unassembled WGS sequence"/>
</dbReference>
<name>A0A4Y2MJ41_ARAVE</name>
<dbReference type="AlphaFoldDB" id="A0A4Y2MJ41"/>
<evidence type="ECO:0000313" key="5">
    <source>
        <dbReference type="Proteomes" id="UP000499080"/>
    </source>
</evidence>
<evidence type="ECO:0000313" key="4">
    <source>
        <dbReference type="EMBL" id="GBN26444.1"/>
    </source>
</evidence>
<protein>
    <submittedName>
        <fullName evidence="4">Uncharacterized protein</fullName>
    </submittedName>
</protein>
<evidence type="ECO:0000313" key="2">
    <source>
        <dbReference type="EMBL" id="GBN26428.1"/>
    </source>
</evidence>
<dbReference type="EMBL" id="BGPR01123258">
    <property type="protein sequence ID" value="GBN26422.1"/>
    <property type="molecule type" value="Genomic_DNA"/>
</dbReference>
<evidence type="ECO:0000313" key="1">
    <source>
        <dbReference type="EMBL" id="GBN26422.1"/>
    </source>
</evidence>